<dbReference type="AlphaFoldDB" id="A0A8J3LUF5"/>
<dbReference type="InterPro" id="IPR036397">
    <property type="entry name" value="RNaseH_sf"/>
</dbReference>
<dbReference type="InterPro" id="IPR012337">
    <property type="entry name" value="RNaseH-like_sf"/>
</dbReference>
<comment type="caution">
    <text evidence="2">The sequence shown here is derived from an EMBL/GenBank/DDBJ whole genome shotgun (WGS) entry which is preliminary data.</text>
</comment>
<sequence length="145" mass="16371">MEIAVLLIRDRDAQFTSAFDAVFAAAGVGTVKIPPRAPKVNAYAERWVRTVRVECLDWTLIWNRQHLQRVLASYLEHYNTARPHRGVDLEVPVSAPVAAVTMLLTARRVERAMSGEWHRVHSGTADARVRSPELPVLRRAPDVVR</sequence>
<proteinExistence type="predicted"/>
<feature type="domain" description="Integrase catalytic" evidence="1">
    <location>
        <begin position="1"/>
        <end position="100"/>
    </location>
</feature>
<dbReference type="Gene3D" id="3.30.420.10">
    <property type="entry name" value="Ribonuclease H-like superfamily/Ribonuclease H"/>
    <property type="match status" value="1"/>
</dbReference>
<dbReference type="PROSITE" id="PS50994">
    <property type="entry name" value="INTEGRASE"/>
    <property type="match status" value="1"/>
</dbReference>
<dbReference type="GO" id="GO:0003676">
    <property type="term" value="F:nucleic acid binding"/>
    <property type="evidence" value="ECO:0007669"/>
    <property type="project" value="InterPro"/>
</dbReference>
<evidence type="ECO:0000259" key="1">
    <source>
        <dbReference type="PROSITE" id="PS50994"/>
    </source>
</evidence>
<organism evidence="2 3">
    <name type="scientific">Planosporangium flavigriseum</name>
    <dbReference type="NCBI Taxonomy" id="373681"/>
    <lineage>
        <taxon>Bacteria</taxon>
        <taxon>Bacillati</taxon>
        <taxon>Actinomycetota</taxon>
        <taxon>Actinomycetes</taxon>
        <taxon>Micromonosporales</taxon>
        <taxon>Micromonosporaceae</taxon>
        <taxon>Planosporangium</taxon>
    </lineage>
</organism>
<protein>
    <recommendedName>
        <fullName evidence="1">Integrase catalytic domain-containing protein</fullName>
    </recommendedName>
</protein>
<evidence type="ECO:0000313" key="2">
    <source>
        <dbReference type="EMBL" id="GIG76738.1"/>
    </source>
</evidence>
<dbReference type="Proteomes" id="UP000653674">
    <property type="component" value="Unassembled WGS sequence"/>
</dbReference>
<keyword evidence="3" id="KW-1185">Reference proteome</keyword>
<reference evidence="2" key="1">
    <citation type="submission" date="2021-01" db="EMBL/GenBank/DDBJ databases">
        <title>Whole genome shotgun sequence of Planosporangium flavigriseum NBRC 105377.</title>
        <authorList>
            <person name="Komaki H."/>
            <person name="Tamura T."/>
        </authorList>
    </citation>
    <scope>NUCLEOTIDE SEQUENCE</scope>
    <source>
        <strain evidence="2">NBRC 105377</strain>
    </source>
</reference>
<dbReference type="EMBL" id="BONU01000075">
    <property type="protein sequence ID" value="GIG76738.1"/>
    <property type="molecule type" value="Genomic_DNA"/>
</dbReference>
<name>A0A8J3LUF5_9ACTN</name>
<gene>
    <name evidence="2" type="ORF">Pfl04_51420</name>
</gene>
<evidence type="ECO:0000313" key="3">
    <source>
        <dbReference type="Proteomes" id="UP000653674"/>
    </source>
</evidence>
<dbReference type="GO" id="GO:0015074">
    <property type="term" value="P:DNA integration"/>
    <property type="evidence" value="ECO:0007669"/>
    <property type="project" value="InterPro"/>
</dbReference>
<dbReference type="Pfam" id="PF13683">
    <property type="entry name" value="rve_3"/>
    <property type="match status" value="1"/>
</dbReference>
<accession>A0A8J3LUF5</accession>
<dbReference type="SUPFAM" id="SSF53098">
    <property type="entry name" value="Ribonuclease H-like"/>
    <property type="match status" value="1"/>
</dbReference>
<dbReference type="RefSeq" id="WP_203981652.1">
    <property type="nucleotide sequence ID" value="NZ_BONU01000075.1"/>
</dbReference>
<dbReference type="InterPro" id="IPR001584">
    <property type="entry name" value="Integrase_cat-core"/>
</dbReference>